<evidence type="ECO:0000313" key="3">
    <source>
        <dbReference type="Proteomes" id="UP001160148"/>
    </source>
</evidence>
<accession>A0AAV0WNI5</accession>
<evidence type="ECO:0000256" key="1">
    <source>
        <dbReference type="SAM" id="MobiDB-lite"/>
    </source>
</evidence>
<dbReference type="AlphaFoldDB" id="A0AAV0WNI5"/>
<sequence length="679" mass="76664">MIECNNTVCINDDKPLILVPPGFHVEVLESPEKTPTKVQKKVSLTTSLTPLTVDSSNEQNEKSIQKSNSINKICSSNIVNQSHNNSCYLSDDNNGSASNKVKESNPSSIVENCISLTSVITPDKSSKSFKIQTIEKRVLTRNKNKPDGQNEPISKAKDTSATRVLRKCRKTIAREEISNKALERVRSEAFEDGFGFLRRSHRLSTKTTKELRKCKKTTTRKDISNKALERVRSEAFDYGFGFLRRSPRLSTKTTKELRKCRNTTAKEEISMFKPEEISNKALEKVVRKSYKINTLKKNFNVNGSWTVSRDTTIDGTNTLCINDSKQRLLVPVGFNVEVLETPEKTLTKLQKKNSFTPSLTCPSVDSSIKEHNKMGEIVVERRKILKPMWKVRNVDNVSTLKENFSLNGSWIVSKETMIECNNTVCINDDKPLILVPPEFNVEVLESPEKTPKKVQNKVLLTSSLTPLTVDSSNEPNEKSIQKSNSLDKICSPNIVNQSHNNSCYLSADNNGSASNKVDYGFGSLRRSPRLLIKTTKELSKCRNTTAREDISNKALERVRSGAFEDGFGFLRRSPRLSTKTTKELRKCKKTTARKDISNKALERVRSEAFDYGFGFLRRSPRLSTKTTKELQKCRKTTAREEISNKALGRVRSEAFEDGFGFLRRSLRLSIKTDSAKKIV</sequence>
<organism evidence="2 3">
    <name type="scientific">Macrosiphum euphorbiae</name>
    <name type="common">potato aphid</name>
    <dbReference type="NCBI Taxonomy" id="13131"/>
    <lineage>
        <taxon>Eukaryota</taxon>
        <taxon>Metazoa</taxon>
        <taxon>Ecdysozoa</taxon>
        <taxon>Arthropoda</taxon>
        <taxon>Hexapoda</taxon>
        <taxon>Insecta</taxon>
        <taxon>Pterygota</taxon>
        <taxon>Neoptera</taxon>
        <taxon>Paraneoptera</taxon>
        <taxon>Hemiptera</taxon>
        <taxon>Sternorrhyncha</taxon>
        <taxon>Aphidomorpha</taxon>
        <taxon>Aphidoidea</taxon>
        <taxon>Aphididae</taxon>
        <taxon>Macrosiphini</taxon>
        <taxon>Macrosiphum</taxon>
    </lineage>
</organism>
<evidence type="ECO:0000313" key="2">
    <source>
        <dbReference type="EMBL" id="CAI6357234.1"/>
    </source>
</evidence>
<protein>
    <submittedName>
        <fullName evidence="2">Uncharacterized protein</fullName>
    </submittedName>
</protein>
<dbReference type="Proteomes" id="UP001160148">
    <property type="component" value="Unassembled WGS sequence"/>
</dbReference>
<name>A0AAV0WNI5_9HEMI</name>
<keyword evidence="3" id="KW-1185">Reference proteome</keyword>
<proteinExistence type="predicted"/>
<comment type="caution">
    <text evidence="2">The sequence shown here is derived from an EMBL/GenBank/DDBJ whole genome shotgun (WGS) entry which is preliminary data.</text>
</comment>
<reference evidence="2 3" key="1">
    <citation type="submission" date="2023-01" db="EMBL/GenBank/DDBJ databases">
        <authorList>
            <person name="Whitehead M."/>
        </authorList>
    </citation>
    <scope>NUCLEOTIDE SEQUENCE [LARGE SCALE GENOMIC DNA]</scope>
</reference>
<feature type="region of interest" description="Disordered" evidence="1">
    <location>
        <begin position="141"/>
        <end position="160"/>
    </location>
</feature>
<dbReference type="EMBL" id="CARXXK010000002">
    <property type="protein sequence ID" value="CAI6357234.1"/>
    <property type="molecule type" value="Genomic_DNA"/>
</dbReference>
<gene>
    <name evidence="2" type="ORF">MEUPH1_LOCUS12881</name>
</gene>